<dbReference type="PRINTS" id="PR00463">
    <property type="entry name" value="EP450I"/>
</dbReference>
<evidence type="ECO:0000256" key="4">
    <source>
        <dbReference type="ARBA" id="ARBA00022617"/>
    </source>
</evidence>
<keyword evidence="10" id="KW-0503">Monooxygenase</keyword>
<evidence type="ECO:0000256" key="5">
    <source>
        <dbReference type="ARBA" id="ARBA00022692"/>
    </source>
</evidence>
<evidence type="ECO:0000256" key="1">
    <source>
        <dbReference type="ARBA" id="ARBA00001971"/>
    </source>
</evidence>
<dbReference type="InterPro" id="IPR036396">
    <property type="entry name" value="Cyt_P450_sf"/>
</dbReference>
<sequence length="164" mass="18606">MTWALSSLLNNREAPWKAQQELDAHVGKDRRVMESDLKSLPCLQSHHQRVLEGTWLILNLYKIHHGPRVWPDPYEFRSERFLTTHKDIDVRGQHFELIPFGSSRGMCPGISLALQVMGLSLGSLIHAFEIIGDEPVNMEEAIGLTNLKASPLEVLVTLRVPEHV</sequence>
<organism evidence="13 14">
    <name type="scientific">Punica granatum</name>
    <name type="common">Pomegranate</name>
    <dbReference type="NCBI Taxonomy" id="22663"/>
    <lineage>
        <taxon>Eukaryota</taxon>
        <taxon>Viridiplantae</taxon>
        <taxon>Streptophyta</taxon>
        <taxon>Embryophyta</taxon>
        <taxon>Tracheophyta</taxon>
        <taxon>Spermatophyta</taxon>
        <taxon>Magnoliopsida</taxon>
        <taxon>eudicotyledons</taxon>
        <taxon>Gunneridae</taxon>
        <taxon>Pentapetalae</taxon>
        <taxon>rosids</taxon>
        <taxon>malvids</taxon>
        <taxon>Myrtales</taxon>
        <taxon>Lythraceae</taxon>
        <taxon>Punica</taxon>
    </lineage>
</organism>
<gene>
    <name evidence="13" type="ORF">CDL15_Pgr006806</name>
</gene>
<dbReference type="InterPro" id="IPR050651">
    <property type="entry name" value="Plant_Cytochrome_P450_Monoox"/>
</dbReference>
<evidence type="ECO:0000256" key="9">
    <source>
        <dbReference type="ARBA" id="ARBA00023004"/>
    </source>
</evidence>
<keyword evidence="6 12" id="KW-0479">Metal-binding</keyword>
<comment type="caution">
    <text evidence="13">The sequence shown here is derived from an EMBL/GenBank/DDBJ whole genome shotgun (WGS) entry which is preliminary data.</text>
</comment>
<dbReference type="GO" id="GO:0005506">
    <property type="term" value="F:iron ion binding"/>
    <property type="evidence" value="ECO:0007669"/>
    <property type="project" value="InterPro"/>
</dbReference>
<keyword evidence="4 12" id="KW-0349">Heme</keyword>
<dbReference type="PANTHER" id="PTHR47947:SF26">
    <property type="entry name" value="CYTOCHROME P450"/>
    <property type="match status" value="1"/>
</dbReference>
<evidence type="ECO:0000256" key="8">
    <source>
        <dbReference type="ARBA" id="ARBA00023002"/>
    </source>
</evidence>
<dbReference type="Gene3D" id="1.10.630.10">
    <property type="entry name" value="Cytochrome P450"/>
    <property type="match status" value="2"/>
</dbReference>
<comment type="cofactor">
    <cofactor evidence="1 12">
        <name>heme</name>
        <dbReference type="ChEBI" id="CHEBI:30413"/>
    </cofactor>
</comment>
<dbReference type="Proteomes" id="UP000197138">
    <property type="component" value="Unassembled WGS sequence"/>
</dbReference>
<keyword evidence="11" id="KW-0472">Membrane</keyword>
<dbReference type="InterPro" id="IPR001128">
    <property type="entry name" value="Cyt_P450"/>
</dbReference>
<comment type="subcellular location">
    <subcellularLocation>
        <location evidence="2">Membrane</location>
    </subcellularLocation>
</comment>
<keyword evidence="5" id="KW-0812">Transmembrane</keyword>
<evidence type="ECO:0000256" key="10">
    <source>
        <dbReference type="ARBA" id="ARBA00023033"/>
    </source>
</evidence>
<proteinExistence type="inferred from homology"/>
<evidence type="ECO:0000313" key="13">
    <source>
        <dbReference type="EMBL" id="OWM80776.1"/>
    </source>
</evidence>
<evidence type="ECO:0000313" key="14">
    <source>
        <dbReference type="Proteomes" id="UP000197138"/>
    </source>
</evidence>
<name>A0A218X7Y2_PUNGR</name>
<dbReference type="GO" id="GO:0016020">
    <property type="term" value="C:membrane"/>
    <property type="evidence" value="ECO:0007669"/>
    <property type="project" value="UniProtKB-SubCell"/>
</dbReference>
<accession>A0A218X7Y2</accession>
<dbReference type="AlphaFoldDB" id="A0A218X7Y2"/>
<dbReference type="InterPro" id="IPR002401">
    <property type="entry name" value="Cyt_P450_E_grp-I"/>
</dbReference>
<evidence type="ECO:0000256" key="2">
    <source>
        <dbReference type="ARBA" id="ARBA00004370"/>
    </source>
</evidence>
<dbReference type="EMBL" id="MTKT01002214">
    <property type="protein sequence ID" value="OWM80776.1"/>
    <property type="molecule type" value="Genomic_DNA"/>
</dbReference>
<protein>
    <submittedName>
        <fullName evidence="13">Uncharacterized protein</fullName>
    </submittedName>
</protein>
<keyword evidence="8" id="KW-0560">Oxidoreductase</keyword>
<dbReference type="SUPFAM" id="SSF48264">
    <property type="entry name" value="Cytochrome P450"/>
    <property type="match status" value="1"/>
</dbReference>
<reference evidence="14" key="1">
    <citation type="journal article" date="2017" name="Plant J.">
        <title>The pomegranate (Punica granatum L.) genome and the genomics of punicalagin biosynthesis.</title>
        <authorList>
            <person name="Qin G."/>
            <person name="Xu C."/>
            <person name="Ming R."/>
            <person name="Tang H."/>
            <person name="Guyot R."/>
            <person name="Kramer E.M."/>
            <person name="Hu Y."/>
            <person name="Yi X."/>
            <person name="Qi Y."/>
            <person name="Xu X."/>
            <person name="Gao Z."/>
            <person name="Pan H."/>
            <person name="Jian J."/>
            <person name="Tian Y."/>
            <person name="Yue Z."/>
            <person name="Xu Y."/>
        </authorList>
    </citation>
    <scope>NUCLEOTIDE SEQUENCE [LARGE SCALE GENOMIC DNA]</scope>
    <source>
        <strain evidence="14">cv. Dabenzi</strain>
    </source>
</reference>
<keyword evidence="7" id="KW-1133">Transmembrane helix</keyword>
<evidence type="ECO:0000256" key="11">
    <source>
        <dbReference type="ARBA" id="ARBA00023136"/>
    </source>
</evidence>
<comment type="similarity">
    <text evidence="3">Belongs to the cytochrome P450 family.</text>
</comment>
<dbReference type="PANTHER" id="PTHR47947">
    <property type="entry name" value="CYTOCHROME P450 82C3-RELATED"/>
    <property type="match status" value="1"/>
</dbReference>
<evidence type="ECO:0000256" key="3">
    <source>
        <dbReference type="ARBA" id="ARBA00010617"/>
    </source>
</evidence>
<feature type="binding site" description="axial binding residue" evidence="12">
    <location>
        <position position="107"/>
    </location>
    <ligand>
        <name>heme</name>
        <dbReference type="ChEBI" id="CHEBI:30413"/>
    </ligand>
    <ligandPart>
        <name>Fe</name>
        <dbReference type="ChEBI" id="CHEBI:18248"/>
    </ligandPart>
</feature>
<evidence type="ECO:0000256" key="12">
    <source>
        <dbReference type="PIRSR" id="PIRSR602401-1"/>
    </source>
</evidence>
<evidence type="ECO:0000256" key="6">
    <source>
        <dbReference type="ARBA" id="ARBA00022723"/>
    </source>
</evidence>
<dbReference type="GO" id="GO:0004497">
    <property type="term" value="F:monooxygenase activity"/>
    <property type="evidence" value="ECO:0007669"/>
    <property type="project" value="UniProtKB-KW"/>
</dbReference>
<keyword evidence="9 12" id="KW-0408">Iron</keyword>
<dbReference type="Pfam" id="PF00067">
    <property type="entry name" value="p450"/>
    <property type="match status" value="1"/>
</dbReference>
<dbReference type="GO" id="GO:0020037">
    <property type="term" value="F:heme binding"/>
    <property type="evidence" value="ECO:0007669"/>
    <property type="project" value="InterPro"/>
</dbReference>
<dbReference type="GO" id="GO:0016705">
    <property type="term" value="F:oxidoreductase activity, acting on paired donors, with incorporation or reduction of molecular oxygen"/>
    <property type="evidence" value="ECO:0007669"/>
    <property type="project" value="InterPro"/>
</dbReference>
<evidence type="ECO:0000256" key="7">
    <source>
        <dbReference type="ARBA" id="ARBA00022989"/>
    </source>
</evidence>